<keyword evidence="6" id="KW-1185">Reference proteome</keyword>
<dbReference type="GO" id="GO:0016192">
    <property type="term" value="P:vesicle-mediated transport"/>
    <property type="evidence" value="ECO:0007669"/>
    <property type="project" value="InterPro"/>
</dbReference>
<feature type="domain" description="CCZ1/INTU/HPS4 third Longin" evidence="4">
    <location>
        <begin position="375"/>
        <end position="471"/>
    </location>
</feature>
<feature type="domain" description="CCZ1/INTU second Longin" evidence="3">
    <location>
        <begin position="212"/>
        <end position="342"/>
    </location>
</feature>
<dbReference type="OrthoDB" id="240546at2759"/>
<dbReference type="CTD" id="51622"/>
<name>A0A6P4F751_DRORH</name>
<evidence type="ECO:0000259" key="3">
    <source>
        <dbReference type="Pfam" id="PF19032"/>
    </source>
</evidence>
<dbReference type="Proteomes" id="UP001652680">
    <property type="component" value="Unassembled WGS sequence"/>
</dbReference>
<organism evidence="7">
    <name type="scientific">Drosophila rhopaloa</name>
    <name type="common">Fruit fly</name>
    <dbReference type="NCBI Taxonomy" id="1041015"/>
    <lineage>
        <taxon>Eukaryota</taxon>
        <taxon>Metazoa</taxon>
        <taxon>Ecdysozoa</taxon>
        <taxon>Arthropoda</taxon>
        <taxon>Hexapoda</taxon>
        <taxon>Insecta</taxon>
        <taxon>Pterygota</taxon>
        <taxon>Neoptera</taxon>
        <taxon>Endopterygota</taxon>
        <taxon>Diptera</taxon>
        <taxon>Brachycera</taxon>
        <taxon>Muscomorpha</taxon>
        <taxon>Ephydroidea</taxon>
        <taxon>Drosophilidae</taxon>
        <taxon>Drosophila</taxon>
        <taxon>Sophophora</taxon>
    </lineage>
</organism>
<dbReference type="Pfam" id="PF19032">
    <property type="entry name" value="Intu_longin_2"/>
    <property type="match status" value="1"/>
</dbReference>
<protein>
    <submittedName>
        <fullName evidence="7">Vacuolar fusion protein CCZ1 homolog</fullName>
    </submittedName>
</protein>
<dbReference type="EnsemblMetazoa" id="XM_017127689.2">
    <property type="protein sequence ID" value="XP_016983178.1"/>
    <property type="gene ID" value="LOC108047487"/>
</dbReference>
<evidence type="ECO:0000259" key="2">
    <source>
        <dbReference type="Pfam" id="PF19031"/>
    </source>
</evidence>
<dbReference type="InterPro" id="IPR043989">
    <property type="entry name" value="CCZ1/INTU/HSP4_longin_3"/>
</dbReference>
<dbReference type="InterPro" id="IPR043988">
    <property type="entry name" value="CCZ1/INTU_longin_2"/>
</dbReference>
<feature type="domain" description="CCZ1/INTU/HSP4 first Longin" evidence="2">
    <location>
        <begin position="13"/>
        <end position="137"/>
    </location>
</feature>
<dbReference type="InterPro" id="IPR043987">
    <property type="entry name" value="CCZ1/INTU/HSP4_longin_1"/>
</dbReference>
<gene>
    <name evidence="7" type="primary">LOC108047487</name>
    <name evidence="5" type="synonym">108047487</name>
</gene>
<dbReference type="RefSeq" id="XP_016983178.1">
    <property type="nucleotide sequence ID" value="XM_017127689.1"/>
</dbReference>
<evidence type="ECO:0000259" key="4">
    <source>
        <dbReference type="Pfam" id="PF19033"/>
    </source>
</evidence>
<dbReference type="Pfam" id="PF19031">
    <property type="entry name" value="Intu_longin_1"/>
    <property type="match status" value="1"/>
</dbReference>
<reference evidence="6" key="1">
    <citation type="journal article" date="2021" name="Elife">
        <title>Highly contiguous assemblies of 101 drosophilid genomes.</title>
        <authorList>
            <person name="Kim B.Y."/>
            <person name="Wang J.R."/>
            <person name="Miller D.E."/>
            <person name="Barmina O."/>
            <person name="Delaney E."/>
            <person name="Thompson A."/>
            <person name="Comeault A.A."/>
            <person name="Peede D."/>
            <person name="D'Agostino E.R."/>
            <person name="Pelaez J."/>
            <person name="Aguilar J.M."/>
            <person name="Haji D."/>
            <person name="Matsunaga T."/>
            <person name="Armstrong E.E."/>
            <person name="Zych M."/>
            <person name="Ogawa Y."/>
            <person name="Stamenkovic-Radak M."/>
            <person name="Jelic M."/>
            <person name="Veselinovic M.S."/>
            <person name="Tanaskovic M."/>
            <person name="Eric P."/>
            <person name="Gao J.J."/>
            <person name="Katoh T.K."/>
            <person name="Toda M.J."/>
            <person name="Watabe H."/>
            <person name="Watada M."/>
            <person name="Davis J.S."/>
            <person name="Moyle L.C."/>
            <person name="Manoli G."/>
            <person name="Bertolini E."/>
            <person name="Kostal V."/>
            <person name="Hawley R.S."/>
            <person name="Takahashi A."/>
            <person name="Jones C.D."/>
            <person name="Price D.K."/>
            <person name="Whiteman N."/>
            <person name="Kopp A."/>
            <person name="Matute D.R."/>
            <person name="Petrov D.A."/>
        </authorList>
    </citation>
    <scope>NUCLEOTIDE SEQUENCE [LARGE SCALE GENOMIC DNA]</scope>
</reference>
<dbReference type="AlphaFoldDB" id="A0A6P4F751"/>
<evidence type="ECO:0000313" key="5">
    <source>
        <dbReference type="EnsemblMetazoa" id="XP_016983178.1"/>
    </source>
</evidence>
<dbReference type="InterPro" id="IPR013176">
    <property type="entry name" value="Ccz1"/>
</dbReference>
<sequence length="484" mass="55463">MAKLLQRVEITLRSFYIFNSSFGEQEGEEHKKVLFYHPNDIELNTKIKDVGLSEAIIRFTGTFTSEDDCQALHTQKTTQLFYQPEPGYWIVLVLNVPKEVRLKEGVEVADYRGAEISDRIYRAILRQCYQMFCFQHGSFSAFGSGEPNPAKRRDLLCQELLHFYGHHLTNLKEPSHCDIIDMMHSTQYLPLDKSLFLRAQNFGTLGETFPAIKESIMLYQEQVLCGGKLNPGDLHSLHSYVVQHVLKVEASSSSIAVSQSLKRSISECQVGGFVRSQQKGDGKEAENLEDHPLKVYVTLEEKQAKPYYLLIYRALHITLCLFLDADQPEPKQELYDELHSYMAPQLTSLARDITSELNKELVGAASQENTTSNSENAPKYLFINEQSLQHHTNLQRHLPQGLPRNVFSIIADLANPSGRGEMDSSPAEELQVKTTNDYWIVKRRCNYRQYYVILCNSKATLLDVTQEARRIFEQELTDDVFFDK</sequence>
<dbReference type="GO" id="GO:0035658">
    <property type="term" value="C:Mon1-Ccz1 complex"/>
    <property type="evidence" value="ECO:0007669"/>
    <property type="project" value="InterPro"/>
</dbReference>
<dbReference type="PANTHER" id="PTHR13056:SF0">
    <property type="entry name" value="VACUOLAR FUSION PROTEIN CCZ1 HOMOLOG-RELATED"/>
    <property type="match status" value="1"/>
</dbReference>
<dbReference type="GeneID" id="108047487"/>
<accession>A0A6P4F751</accession>
<reference evidence="7" key="2">
    <citation type="submission" date="2025-04" db="UniProtKB">
        <authorList>
            <consortium name="RefSeq"/>
        </authorList>
    </citation>
    <scope>IDENTIFICATION</scope>
</reference>
<evidence type="ECO:0000313" key="7">
    <source>
        <dbReference type="RefSeq" id="XP_016983178.1"/>
    </source>
</evidence>
<comment type="similarity">
    <text evidence="1">Belongs to the CCZ1 family.</text>
</comment>
<dbReference type="PANTHER" id="PTHR13056">
    <property type="entry name" value="VACUOLAR FUSION PROTEIN CCZ1 HOMOLOG-RELATED"/>
    <property type="match status" value="1"/>
</dbReference>
<evidence type="ECO:0000256" key="1">
    <source>
        <dbReference type="ARBA" id="ARBA00005352"/>
    </source>
</evidence>
<proteinExistence type="inferred from homology"/>
<reference evidence="5" key="3">
    <citation type="submission" date="2025-05" db="UniProtKB">
        <authorList>
            <consortium name="EnsemblMetazoa"/>
        </authorList>
    </citation>
    <scope>IDENTIFICATION</scope>
</reference>
<dbReference type="Pfam" id="PF19033">
    <property type="entry name" value="Intu_longin_3"/>
    <property type="match status" value="1"/>
</dbReference>
<evidence type="ECO:0000313" key="6">
    <source>
        <dbReference type="Proteomes" id="UP001652680"/>
    </source>
</evidence>